<dbReference type="SUPFAM" id="SSF57903">
    <property type="entry name" value="FYVE/PHD zinc finger"/>
    <property type="match status" value="1"/>
</dbReference>
<evidence type="ECO:0000313" key="7">
    <source>
        <dbReference type="Proteomes" id="UP000887226"/>
    </source>
</evidence>
<feature type="region of interest" description="Disordered" evidence="4">
    <location>
        <begin position="323"/>
        <end position="344"/>
    </location>
</feature>
<name>A0A9P7Z3V4_9HELO</name>
<feature type="compositionally biased region" description="Basic and acidic residues" evidence="4">
    <location>
        <begin position="229"/>
        <end position="245"/>
    </location>
</feature>
<dbReference type="InterPro" id="IPR011011">
    <property type="entry name" value="Znf_FYVE_PHD"/>
</dbReference>
<dbReference type="PANTHER" id="PTHR14296">
    <property type="entry name" value="REMODELING AND SPACING FACTOR 1"/>
    <property type="match status" value="1"/>
</dbReference>
<sequence length="542" mass="62542">SSRKRGREQMESETVEVPKEPTLLQRIRGTWEFANLSQWIFTFGKAVKIDEIWSDIEELEMECLKPHSPVLPEIGLALLKFVSSHRGLTPEIFDEYTRRQYVAKAPLRNPFGEEEEFAKFTEFDIFTKIRVLQQLTQWTMGNPDRIRERMDEQKDWEQTMWRIEPFGWDQDERTYFVLDDNRLYRRTDPPPPPPPAAKPKKGSRKAKAALRASKRRKVSETAESEAEQTEEHVAGNEEPEVKGDDGLGGMKWECVAITFDEVNAFIASIERSRDPNEKYLCKQVQNTLLPLLEKQEESRKRKAAQKERELLNLEKLATAKRSSRIAGKMEHQKQEEEAREAERKKLGDLAMAKREQEKWTKLEKERESRMMTREQRLKEREARRILHEDELASLSEDGKKIETGAAAGRLSERHLKAEIVRKKQALEELVENEDWIFDCICGAYGQIDDGTHSIACDQCNIWQHSKCVGVSEAEADHEDFHFICTTCKRHVREGERAKNQPPIKIIIKRPGSSSAVTTPAQANGHPAILPPQPSISSSPHKP</sequence>
<dbReference type="PROSITE" id="PS01359">
    <property type="entry name" value="ZF_PHD_1"/>
    <property type="match status" value="1"/>
</dbReference>
<evidence type="ECO:0000256" key="4">
    <source>
        <dbReference type="SAM" id="MobiDB-lite"/>
    </source>
</evidence>
<keyword evidence="3" id="KW-0862">Zinc</keyword>
<evidence type="ECO:0000259" key="5">
    <source>
        <dbReference type="SMART" id="SM00249"/>
    </source>
</evidence>
<feature type="compositionally biased region" description="Polar residues" evidence="4">
    <location>
        <begin position="511"/>
        <end position="521"/>
    </location>
</feature>
<evidence type="ECO:0000256" key="2">
    <source>
        <dbReference type="ARBA" id="ARBA00022771"/>
    </source>
</evidence>
<evidence type="ECO:0000256" key="1">
    <source>
        <dbReference type="ARBA" id="ARBA00022723"/>
    </source>
</evidence>
<feature type="compositionally biased region" description="Basic and acidic residues" evidence="4">
    <location>
        <begin position="327"/>
        <end position="344"/>
    </location>
</feature>
<organism evidence="6 7">
    <name type="scientific">Calycina marina</name>
    <dbReference type="NCBI Taxonomy" id="1763456"/>
    <lineage>
        <taxon>Eukaryota</taxon>
        <taxon>Fungi</taxon>
        <taxon>Dikarya</taxon>
        <taxon>Ascomycota</taxon>
        <taxon>Pezizomycotina</taxon>
        <taxon>Leotiomycetes</taxon>
        <taxon>Helotiales</taxon>
        <taxon>Pezizellaceae</taxon>
        <taxon>Calycina</taxon>
    </lineage>
</organism>
<dbReference type="GO" id="GO:0006355">
    <property type="term" value="P:regulation of DNA-templated transcription"/>
    <property type="evidence" value="ECO:0007669"/>
    <property type="project" value="InterPro"/>
</dbReference>
<dbReference type="InterPro" id="IPR028938">
    <property type="entry name" value="Rsf1-like"/>
</dbReference>
<dbReference type="SMART" id="SM00249">
    <property type="entry name" value="PHD"/>
    <property type="match status" value="1"/>
</dbReference>
<dbReference type="InterPro" id="IPR019786">
    <property type="entry name" value="Zinc_finger_PHD-type_CS"/>
</dbReference>
<dbReference type="GO" id="GO:0008270">
    <property type="term" value="F:zinc ion binding"/>
    <property type="evidence" value="ECO:0007669"/>
    <property type="project" value="UniProtKB-KW"/>
</dbReference>
<evidence type="ECO:0000256" key="3">
    <source>
        <dbReference type="ARBA" id="ARBA00022833"/>
    </source>
</evidence>
<feature type="region of interest" description="Disordered" evidence="4">
    <location>
        <begin position="508"/>
        <end position="542"/>
    </location>
</feature>
<dbReference type="Proteomes" id="UP000887226">
    <property type="component" value="Unassembled WGS sequence"/>
</dbReference>
<reference evidence="6" key="1">
    <citation type="journal article" date="2021" name="IMA Fungus">
        <title>Genomic characterization of three marine fungi, including Emericellopsis atlantica sp. nov. with signatures of a generalist lifestyle and marine biomass degradation.</title>
        <authorList>
            <person name="Hagestad O.C."/>
            <person name="Hou L."/>
            <person name="Andersen J.H."/>
            <person name="Hansen E.H."/>
            <person name="Altermark B."/>
            <person name="Li C."/>
            <person name="Kuhnert E."/>
            <person name="Cox R.J."/>
            <person name="Crous P.W."/>
            <person name="Spatafora J.W."/>
            <person name="Lail K."/>
            <person name="Amirebrahimi M."/>
            <person name="Lipzen A."/>
            <person name="Pangilinan J."/>
            <person name="Andreopoulos W."/>
            <person name="Hayes R.D."/>
            <person name="Ng V."/>
            <person name="Grigoriev I.V."/>
            <person name="Jackson S.A."/>
            <person name="Sutton T.D.S."/>
            <person name="Dobson A.D.W."/>
            <person name="Rama T."/>
        </authorList>
    </citation>
    <scope>NUCLEOTIDE SEQUENCE</scope>
    <source>
        <strain evidence="6">TRa3180A</strain>
    </source>
</reference>
<dbReference type="Pfam" id="PF00628">
    <property type="entry name" value="PHD"/>
    <property type="match status" value="1"/>
</dbReference>
<gene>
    <name evidence="6" type="ORF">BJ878DRAFT_396260</name>
</gene>
<dbReference type="InterPro" id="IPR019787">
    <property type="entry name" value="Znf_PHD-finger"/>
</dbReference>
<dbReference type="AlphaFoldDB" id="A0A9P7Z3V4"/>
<keyword evidence="7" id="KW-1185">Reference proteome</keyword>
<feature type="non-terminal residue" evidence="6">
    <location>
        <position position="1"/>
    </location>
</feature>
<protein>
    <recommendedName>
        <fullName evidence="5">Zinc finger PHD-type domain-containing protein</fullName>
    </recommendedName>
</protein>
<dbReference type="OrthoDB" id="303107at2759"/>
<feature type="compositionally biased region" description="Basic and acidic residues" evidence="4">
    <location>
        <begin position="179"/>
        <end position="188"/>
    </location>
</feature>
<keyword evidence="1" id="KW-0479">Metal-binding</keyword>
<feature type="non-terminal residue" evidence="6">
    <location>
        <position position="542"/>
    </location>
</feature>
<feature type="domain" description="Zinc finger PHD-type" evidence="5">
    <location>
        <begin position="438"/>
        <end position="488"/>
    </location>
</feature>
<comment type="caution">
    <text evidence="6">The sequence shown here is derived from an EMBL/GenBank/DDBJ whole genome shotgun (WGS) entry which is preliminary data.</text>
</comment>
<keyword evidence="2" id="KW-0863">Zinc-finger</keyword>
<evidence type="ECO:0000313" key="6">
    <source>
        <dbReference type="EMBL" id="KAG9244811.1"/>
    </source>
</evidence>
<dbReference type="Gene3D" id="3.30.40.10">
    <property type="entry name" value="Zinc/RING finger domain, C3HC4 (zinc finger)"/>
    <property type="match status" value="1"/>
</dbReference>
<dbReference type="PANTHER" id="PTHR14296:SF3">
    <property type="entry name" value="DIKAR, ISOFORM F"/>
    <property type="match status" value="1"/>
</dbReference>
<dbReference type="InterPro" id="IPR013083">
    <property type="entry name" value="Znf_RING/FYVE/PHD"/>
</dbReference>
<dbReference type="InterPro" id="IPR001965">
    <property type="entry name" value="Znf_PHD"/>
</dbReference>
<proteinExistence type="predicted"/>
<feature type="region of interest" description="Disordered" evidence="4">
    <location>
        <begin position="179"/>
        <end position="246"/>
    </location>
</feature>
<feature type="compositionally biased region" description="Basic residues" evidence="4">
    <location>
        <begin position="198"/>
        <end position="217"/>
    </location>
</feature>
<dbReference type="GO" id="GO:0031213">
    <property type="term" value="C:RSF complex"/>
    <property type="evidence" value="ECO:0007669"/>
    <property type="project" value="InterPro"/>
</dbReference>
<accession>A0A9P7Z3V4</accession>
<dbReference type="EMBL" id="MU253882">
    <property type="protein sequence ID" value="KAG9244811.1"/>
    <property type="molecule type" value="Genomic_DNA"/>
</dbReference>